<dbReference type="GO" id="GO:0016757">
    <property type="term" value="F:glycosyltransferase activity"/>
    <property type="evidence" value="ECO:0007669"/>
    <property type="project" value="TreeGrafter"/>
</dbReference>
<dbReference type="AlphaFoldDB" id="A0A1Y2C2F5"/>
<dbReference type="EMBL" id="MCGO01000032">
    <property type="protein sequence ID" value="ORY41199.1"/>
    <property type="molecule type" value="Genomic_DNA"/>
</dbReference>
<dbReference type="OrthoDB" id="443318at2759"/>
<reference evidence="1 2" key="1">
    <citation type="submission" date="2016-07" db="EMBL/GenBank/DDBJ databases">
        <title>Pervasive Adenine N6-methylation of Active Genes in Fungi.</title>
        <authorList>
            <consortium name="DOE Joint Genome Institute"/>
            <person name="Mondo S.J."/>
            <person name="Dannebaum R.O."/>
            <person name="Kuo R.C."/>
            <person name="Labutti K."/>
            <person name="Haridas S."/>
            <person name="Kuo A."/>
            <person name="Salamov A."/>
            <person name="Ahrendt S.R."/>
            <person name="Lipzen A."/>
            <person name="Sullivan W."/>
            <person name="Andreopoulos W.B."/>
            <person name="Clum A."/>
            <person name="Lindquist E."/>
            <person name="Daum C."/>
            <person name="Ramamoorthy G.K."/>
            <person name="Gryganskyi A."/>
            <person name="Culley D."/>
            <person name="Magnuson J.K."/>
            <person name="James T.Y."/>
            <person name="O'Malley M.A."/>
            <person name="Stajich J.E."/>
            <person name="Spatafora J.W."/>
            <person name="Visel A."/>
            <person name="Grigoriev I.V."/>
        </authorList>
    </citation>
    <scope>NUCLEOTIDE SEQUENCE [LARGE SCALE GENOMIC DNA]</scope>
    <source>
        <strain evidence="1 2">JEL800</strain>
    </source>
</reference>
<organism evidence="1 2">
    <name type="scientific">Rhizoclosmatium globosum</name>
    <dbReference type="NCBI Taxonomy" id="329046"/>
    <lineage>
        <taxon>Eukaryota</taxon>
        <taxon>Fungi</taxon>
        <taxon>Fungi incertae sedis</taxon>
        <taxon>Chytridiomycota</taxon>
        <taxon>Chytridiomycota incertae sedis</taxon>
        <taxon>Chytridiomycetes</taxon>
        <taxon>Chytridiales</taxon>
        <taxon>Chytriomycetaceae</taxon>
        <taxon>Rhizoclosmatium</taxon>
    </lineage>
</organism>
<keyword evidence="2" id="KW-1185">Reference proteome</keyword>
<evidence type="ECO:0008006" key="3">
    <source>
        <dbReference type="Google" id="ProtNLM"/>
    </source>
</evidence>
<gene>
    <name evidence="1" type="ORF">BCR33DRAFT_341940</name>
</gene>
<accession>A0A1Y2C2F5</accession>
<protein>
    <recommendedName>
        <fullName evidence="3">Glycosyltransferase subfamily 4-like N-terminal domain-containing protein</fullName>
    </recommendedName>
</protein>
<name>A0A1Y2C2F5_9FUNG</name>
<sequence>MLSTEQKSQEDEVFDLDGRASEAVKPMRILMATEYLPPYVSGIANRCKNLVKGYRQHGHTVTVYGPPGSQCDHEVVSIVNPFYDQQRWITACFQLVNKQHSSHITN</sequence>
<dbReference type="PANTHER" id="PTHR45947:SF3">
    <property type="entry name" value="SULFOQUINOVOSYL TRANSFERASE SQD2"/>
    <property type="match status" value="1"/>
</dbReference>
<dbReference type="Gene3D" id="3.40.50.2000">
    <property type="entry name" value="Glycogen Phosphorylase B"/>
    <property type="match status" value="1"/>
</dbReference>
<comment type="caution">
    <text evidence="1">The sequence shown here is derived from an EMBL/GenBank/DDBJ whole genome shotgun (WGS) entry which is preliminary data.</text>
</comment>
<dbReference type="Proteomes" id="UP000193642">
    <property type="component" value="Unassembled WGS sequence"/>
</dbReference>
<dbReference type="InterPro" id="IPR050194">
    <property type="entry name" value="Glycosyltransferase_grp1"/>
</dbReference>
<proteinExistence type="predicted"/>
<evidence type="ECO:0000313" key="2">
    <source>
        <dbReference type="Proteomes" id="UP000193642"/>
    </source>
</evidence>
<evidence type="ECO:0000313" key="1">
    <source>
        <dbReference type="EMBL" id="ORY41199.1"/>
    </source>
</evidence>
<dbReference type="PANTHER" id="PTHR45947">
    <property type="entry name" value="SULFOQUINOVOSYL TRANSFERASE SQD2"/>
    <property type="match status" value="1"/>
</dbReference>
<dbReference type="STRING" id="329046.A0A1Y2C2F5"/>
<dbReference type="SUPFAM" id="SSF53756">
    <property type="entry name" value="UDP-Glycosyltransferase/glycogen phosphorylase"/>
    <property type="match status" value="1"/>
</dbReference>